<dbReference type="EMBL" id="BBLT01000017">
    <property type="protein sequence ID" value="GAL87778.1"/>
    <property type="molecule type" value="Genomic_DNA"/>
</dbReference>
<comment type="caution">
    <text evidence="2">The sequence shown here is derived from an EMBL/GenBank/DDBJ whole genome shotgun (WGS) entry which is preliminary data.</text>
</comment>
<feature type="transmembrane region" description="Helical" evidence="1">
    <location>
        <begin position="65"/>
        <end position="84"/>
    </location>
</feature>
<evidence type="ECO:0000256" key="1">
    <source>
        <dbReference type="SAM" id="Phobius"/>
    </source>
</evidence>
<keyword evidence="1" id="KW-0812">Transmembrane</keyword>
<protein>
    <submittedName>
        <fullName evidence="2">Uncharacterized protein</fullName>
    </submittedName>
</protein>
<keyword evidence="1" id="KW-1133">Transmembrane helix</keyword>
<evidence type="ECO:0000313" key="2">
    <source>
        <dbReference type="EMBL" id="GAL87778.1"/>
    </source>
</evidence>
<keyword evidence="1" id="KW-0472">Membrane</keyword>
<organism evidence="2 3">
    <name type="scientific">Sporocytophaga myxococcoides</name>
    <dbReference type="NCBI Taxonomy" id="153721"/>
    <lineage>
        <taxon>Bacteria</taxon>
        <taxon>Pseudomonadati</taxon>
        <taxon>Bacteroidota</taxon>
        <taxon>Cytophagia</taxon>
        <taxon>Cytophagales</taxon>
        <taxon>Cytophagaceae</taxon>
        <taxon>Sporocytophaga</taxon>
    </lineage>
</organism>
<sequence length="97" mass="10261">MDLLTDPTAIASLILKVSSLDRNTLSTQTFSTGALAPPLITSQLTVKGFPDNPEAGTVTFSTARFAGGVIVTLMILLLCELFTFDNSSTLFSTSESK</sequence>
<name>A0A098LP20_9BACT</name>
<accession>A0A098LP20</accession>
<gene>
    <name evidence="2" type="ORF">MYP_5009</name>
</gene>
<dbReference type="AlphaFoldDB" id="A0A098LP20"/>
<proteinExistence type="predicted"/>
<evidence type="ECO:0000313" key="3">
    <source>
        <dbReference type="Proteomes" id="UP000030185"/>
    </source>
</evidence>
<keyword evidence="3" id="KW-1185">Reference proteome</keyword>
<dbReference type="Proteomes" id="UP000030185">
    <property type="component" value="Unassembled WGS sequence"/>
</dbReference>
<reference evidence="2 3" key="1">
    <citation type="submission" date="2014-09" db="EMBL/GenBank/DDBJ databases">
        <title>Sporocytophaga myxococcoides PG-01 genome sequencing.</title>
        <authorList>
            <person name="Liu L."/>
            <person name="Gao P.J."/>
            <person name="Chen G.J."/>
            <person name="Wang L.S."/>
        </authorList>
    </citation>
    <scope>NUCLEOTIDE SEQUENCE [LARGE SCALE GENOMIC DNA]</scope>
    <source>
        <strain evidence="2 3">PG-01</strain>
    </source>
</reference>